<dbReference type="CDD" id="cd07262">
    <property type="entry name" value="VOC_like"/>
    <property type="match status" value="1"/>
</dbReference>
<dbReference type="InterPro" id="IPR004360">
    <property type="entry name" value="Glyas_Fos-R_dOase_dom"/>
</dbReference>
<dbReference type="EMBL" id="JAUKTV010000018">
    <property type="protein sequence ID" value="KAK0708833.1"/>
    <property type="molecule type" value="Genomic_DNA"/>
</dbReference>
<sequence length="170" mass="18468">MPINHLSLPTGPCNFALMRDFYLATLQPLGFKIYKQVDGHFVGLQAPHAGPDFWLHCGGQDFEPVDPKLSADENLKTRGRSHVAFDVGSRKEVDEFYAAALKAGGVCNGAPGERSYAKGYYAAFVLDPLGNNIEAVHFNPLWLRAIKAAPSVVMLVLGIAVGHFGFGYFA</sequence>
<dbReference type="Proteomes" id="UP001172159">
    <property type="component" value="Unassembled WGS sequence"/>
</dbReference>
<gene>
    <name evidence="3" type="ORF">B0T21DRAFT_416224</name>
</gene>
<dbReference type="PROSITE" id="PS51819">
    <property type="entry name" value="VOC"/>
    <property type="match status" value="1"/>
</dbReference>
<evidence type="ECO:0000313" key="3">
    <source>
        <dbReference type="EMBL" id="KAK0708833.1"/>
    </source>
</evidence>
<dbReference type="PANTHER" id="PTHR35006">
    <property type="entry name" value="GLYOXALASE FAMILY PROTEIN (AFU_ORTHOLOGUE AFUA_5G14830)"/>
    <property type="match status" value="1"/>
</dbReference>
<dbReference type="InterPro" id="IPR029068">
    <property type="entry name" value="Glyas_Bleomycin-R_OHBP_Dase"/>
</dbReference>
<keyword evidence="4" id="KW-1185">Reference proteome</keyword>
<reference evidence="3" key="1">
    <citation type="submission" date="2023-06" db="EMBL/GenBank/DDBJ databases">
        <title>Genome-scale phylogeny and comparative genomics of the fungal order Sordariales.</title>
        <authorList>
            <consortium name="Lawrence Berkeley National Laboratory"/>
            <person name="Hensen N."/>
            <person name="Bonometti L."/>
            <person name="Westerberg I."/>
            <person name="Brannstrom I.O."/>
            <person name="Guillou S."/>
            <person name="Cros-Aarteil S."/>
            <person name="Calhoun S."/>
            <person name="Haridas S."/>
            <person name="Kuo A."/>
            <person name="Mondo S."/>
            <person name="Pangilinan J."/>
            <person name="Riley R."/>
            <person name="Labutti K."/>
            <person name="Andreopoulos B."/>
            <person name="Lipzen A."/>
            <person name="Chen C."/>
            <person name="Yanf M."/>
            <person name="Daum C."/>
            <person name="Ng V."/>
            <person name="Clum A."/>
            <person name="Steindorff A."/>
            <person name="Ohm R."/>
            <person name="Martin F."/>
            <person name="Silar P."/>
            <person name="Natvig D."/>
            <person name="Lalanne C."/>
            <person name="Gautier V."/>
            <person name="Ament-Velasquez S.L."/>
            <person name="Kruys A."/>
            <person name="Hutchinson M.I."/>
            <person name="Powell A.J."/>
            <person name="Barry K."/>
            <person name="Miller A.N."/>
            <person name="Grigoriev I.V."/>
            <person name="Debuchy R."/>
            <person name="Gladieux P."/>
            <person name="Thoren M.H."/>
            <person name="Johannesson H."/>
        </authorList>
    </citation>
    <scope>NUCLEOTIDE SEQUENCE</scope>
    <source>
        <strain evidence="3">CBS 540.89</strain>
    </source>
</reference>
<feature type="domain" description="VOC" evidence="2">
    <location>
        <begin position="2"/>
        <end position="138"/>
    </location>
</feature>
<keyword evidence="3" id="KW-0223">Dioxygenase</keyword>
<protein>
    <submittedName>
        <fullName evidence="3">Glyoxalase/Bleomycin resistance protein/Dihydroxybiphenyl dioxygenase</fullName>
    </submittedName>
</protein>
<evidence type="ECO:0000259" key="2">
    <source>
        <dbReference type="PROSITE" id="PS51819"/>
    </source>
</evidence>
<keyword evidence="1" id="KW-0472">Membrane</keyword>
<accession>A0AA40A3X8</accession>
<dbReference type="Pfam" id="PF00903">
    <property type="entry name" value="Glyoxalase"/>
    <property type="match status" value="1"/>
</dbReference>
<keyword evidence="1" id="KW-1133">Transmembrane helix</keyword>
<organism evidence="3 4">
    <name type="scientific">Apiosordaria backusii</name>
    <dbReference type="NCBI Taxonomy" id="314023"/>
    <lineage>
        <taxon>Eukaryota</taxon>
        <taxon>Fungi</taxon>
        <taxon>Dikarya</taxon>
        <taxon>Ascomycota</taxon>
        <taxon>Pezizomycotina</taxon>
        <taxon>Sordariomycetes</taxon>
        <taxon>Sordariomycetidae</taxon>
        <taxon>Sordariales</taxon>
        <taxon>Lasiosphaeriaceae</taxon>
        <taxon>Apiosordaria</taxon>
    </lineage>
</organism>
<comment type="caution">
    <text evidence="3">The sequence shown here is derived from an EMBL/GenBank/DDBJ whole genome shotgun (WGS) entry which is preliminary data.</text>
</comment>
<evidence type="ECO:0000256" key="1">
    <source>
        <dbReference type="SAM" id="Phobius"/>
    </source>
</evidence>
<name>A0AA40A3X8_9PEZI</name>
<dbReference type="PANTHER" id="PTHR35006:SF2">
    <property type="entry name" value="GLYOXALASE FAMILY PROTEIN (AFU_ORTHOLOGUE AFUA_5G14830)"/>
    <property type="match status" value="1"/>
</dbReference>
<keyword evidence="1" id="KW-0812">Transmembrane</keyword>
<feature type="transmembrane region" description="Helical" evidence="1">
    <location>
        <begin position="148"/>
        <end position="169"/>
    </location>
</feature>
<dbReference type="GO" id="GO:0051213">
    <property type="term" value="F:dioxygenase activity"/>
    <property type="evidence" value="ECO:0007669"/>
    <property type="project" value="UniProtKB-KW"/>
</dbReference>
<evidence type="ECO:0000313" key="4">
    <source>
        <dbReference type="Proteomes" id="UP001172159"/>
    </source>
</evidence>
<dbReference type="Gene3D" id="3.10.180.10">
    <property type="entry name" value="2,3-Dihydroxybiphenyl 1,2-Dioxygenase, domain 1"/>
    <property type="match status" value="1"/>
</dbReference>
<keyword evidence="3" id="KW-0560">Oxidoreductase</keyword>
<proteinExistence type="predicted"/>
<dbReference type="SUPFAM" id="SSF54593">
    <property type="entry name" value="Glyoxalase/Bleomycin resistance protein/Dihydroxybiphenyl dioxygenase"/>
    <property type="match status" value="1"/>
</dbReference>
<dbReference type="InterPro" id="IPR037523">
    <property type="entry name" value="VOC_core"/>
</dbReference>
<dbReference type="AlphaFoldDB" id="A0AA40A3X8"/>